<evidence type="ECO:0000313" key="6">
    <source>
        <dbReference type="Proteomes" id="UP001257909"/>
    </source>
</evidence>
<evidence type="ECO:0000313" key="5">
    <source>
        <dbReference type="EMBL" id="MDR7122043.1"/>
    </source>
</evidence>
<name>A0ABU1W2R9_9GAMM</name>
<keyword evidence="3" id="KW-0862">Zinc</keyword>
<accession>A0ABU1W2R9</accession>
<sequence length="116" mass="12582">MMYQGSCHCGAVAYQVEADISSALSCNCSICSRKGYLLAFVPGASLTMFKTDVPLSSYTFNTHKIKHQFCPVCGCAPFGLGVDPEGHEVAALNVRCLEEIDLDALEIHKYDGKQSQ</sequence>
<dbReference type="InterPro" id="IPR011057">
    <property type="entry name" value="Mss4-like_sf"/>
</dbReference>
<evidence type="ECO:0000256" key="3">
    <source>
        <dbReference type="ARBA" id="ARBA00022833"/>
    </source>
</evidence>
<comment type="similarity">
    <text evidence="1">Belongs to the Gfa family.</text>
</comment>
<dbReference type="SUPFAM" id="SSF51316">
    <property type="entry name" value="Mss4-like"/>
    <property type="match status" value="1"/>
</dbReference>
<evidence type="ECO:0000259" key="4">
    <source>
        <dbReference type="PROSITE" id="PS51891"/>
    </source>
</evidence>
<gene>
    <name evidence="5" type="ORF">J2W69_003000</name>
</gene>
<proteinExistence type="inferred from homology"/>
<dbReference type="PANTHER" id="PTHR28620:SF1">
    <property type="entry name" value="CENP-V_GFA DOMAIN-CONTAINING PROTEIN"/>
    <property type="match status" value="1"/>
</dbReference>
<evidence type="ECO:0000256" key="1">
    <source>
        <dbReference type="ARBA" id="ARBA00005495"/>
    </source>
</evidence>
<comment type="caution">
    <text evidence="5">The sequence shown here is derived from an EMBL/GenBank/DDBJ whole genome shotgun (WGS) entry which is preliminary data.</text>
</comment>
<evidence type="ECO:0000256" key="2">
    <source>
        <dbReference type="ARBA" id="ARBA00022723"/>
    </source>
</evidence>
<protein>
    <recommendedName>
        <fullName evidence="4">CENP-V/GFA domain-containing protein</fullName>
    </recommendedName>
</protein>
<dbReference type="RefSeq" id="WP_310279887.1">
    <property type="nucleotide sequence ID" value="NZ_JAVDWR010000011.1"/>
</dbReference>
<dbReference type="PROSITE" id="PS51891">
    <property type="entry name" value="CENP_V_GFA"/>
    <property type="match status" value="1"/>
</dbReference>
<keyword evidence="2" id="KW-0479">Metal-binding</keyword>
<reference evidence="5 6" key="1">
    <citation type="submission" date="2023-07" db="EMBL/GenBank/DDBJ databases">
        <title>Sorghum-associated microbial communities from plants grown in Nebraska, USA.</title>
        <authorList>
            <person name="Schachtman D."/>
        </authorList>
    </citation>
    <scope>NUCLEOTIDE SEQUENCE [LARGE SCALE GENOMIC DNA]</scope>
    <source>
        <strain evidence="5 6">4138</strain>
    </source>
</reference>
<dbReference type="InterPro" id="IPR006913">
    <property type="entry name" value="CENP-V/GFA"/>
</dbReference>
<dbReference type="PANTHER" id="PTHR28620">
    <property type="entry name" value="CENTROMERE PROTEIN V"/>
    <property type="match status" value="1"/>
</dbReference>
<dbReference type="EMBL" id="JAVDWR010000011">
    <property type="protein sequence ID" value="MDR7122043.1"/>
    <property type="molecule type" value="Genomic_DNA"/>
</dbReference>
<feature type="domain" description="CENP-V/GFA" evidence="4">
    <location>
        <begin position="3"/>
        <end position="111"/>
    </location>
</feature>
<dbReference type="Proteomes" id="UP001257909">
    <property type="component" value="Unassembled WGS sequence"/>
</dbReference>
<keyword evidence="6" id="KW-1185">Reference proteome</keyword>
<organism evidence="5 6">
    <name type="scientific">Rheinheimera soli</name>
    <dbReference type="NCBI Taxonomy" id="443616"/>
    <lineage>
        <taxon>Bacteria</taxon>
        <taxon>Pseudomonadati</taxon>
        <taxon>Pseudomonadota</taxon>
        <taxon>Gammaproteobacteria</taxon>
        <taxon>Chromatiales</taxon>
        <taxon>Chromatiaceae</taxon>
        <taxon>Rheinheimera</taxon>
    </lineage>
</organism>
<dbReference type="InterPro" id="IPR052355">
    <property type="entry name" value="CENP-V-like"/>
</dbReference>
<dbReference type="Gene3D" id="2.170.150.70">
    <property type="match status" value="1"/>
</dbReference>
<dbReference type="Pfam" id="PF04828">
    <property type="entry name" value="GFA"/>
    <property type="match status" value="1"/>
</dbReference>